<dbReference type="EMBL" id="CP069109">
    <property type="protein sequence ID" value="QSS58635.1"/>
    <property type="molecule type" value="Genomic_DNA"/>
</dbReference>
<accession>A0A8A1LZE8</accession>
<reference evidence="1" key="1">
    <citation type="submission" date="2021-01" db="EMBL/GenBank/DDBJ databases">
        <title>Chromosome-level genome assembly of a human fungal pathogen reveals clustering of transcriptionally co-regulated genes.</title>
        <authorList>
            <person name="Voorhies M."/>
            <person name="Cohen S."/>
            <person name="Shea T.P."/>
            <person name="Petrus S."/>
            <person name="Munoz J.F."/>
            <person name="Poplawski S."/>
            <person name="Goldman W.E."/>
            <person name="Michael T."/>
            <person name="Cuomo C.A."/>
            <person name="Sil A."/>
            <person name="Beyhan S."/>
        </authorList>
    </citation>
    <scope>NUCLEOTIDE SEQUENCE</scope>
    <source>
        <strain evidence="1">WU24</strain>
    </source>
</reference>
<sequence length="74" mass="8191">MKVMAELNATKQSAALATAQYDTFSNILYPHQQTLLESLIRAAVVEETNAGVHFLGGFNETMGLHDGWIFGHRK</sequence>
<organism evidence="1 2">
    <name type="scientific">Ajellomyces capsulatus</name>
    <name type="common">Darling's disease fungus</name>
    <name type="synonym">Histoplasma capsulatum</name>
    <dbReference type="NCBI Taxonomy" id="5037"/>
    <lineage>
        <taxon>Eukaryota</taxon>
        <taxon>Fungi</taxon>
        <taxon>Dikarya</taxon>
        <taxon>Ascomycota</taxon>
        <taxon>Pezizomycotina</taxon>
        <taxon>Eurotiomycetes</taxon>
        <taxon>Eurotiomycetidae</taxon>
        <taxon>Onygenales</taxon>
        <taxon>Ajellomycetaceae</taxon>
        <taxon>Histoplasma</taxon>
    </lineage>
</organism>
<dbReference type="AlphaFoldDB" id="A0A8A1LZE8"/>
<dbReference type="Proteomes" id="UP000663671">
    <property type="component" value="Chromosome 2"/>
</dbReference>
<gene>
    <name evidence="1" type="ORF">I7I51_08063</name>
</gene>
<protein>
    <submittedName>
        <fullName evidence="1">Uncharacterized protein</fullName>
    </submittedName>
</protein>
<evidence type="ECO:0000313" key="1">
    <source>
        <dbReference type="EMBL" id="QSS58635.1"/>
    </source>
</evidence>
<name>A0A8A1LZE8_AJECA</name>
<evidence type="ECO:0000313" key="2">
    <source>
        <dbReference type="Proteomes" id="UP000663671"/>
    </source>
</evidence>
<proteinExistence type="predicted"/>
<dbReference type="VEuPathDB" id="FungiDB:I7I51_08063"/>